<dbReference type="AlphaFoldDB" id="A0A2P8HY61"/>
<dbReference type="InterPro" id="IPR009507">
    <property type="entry name" value="UPF0435"/>
</dbReference>
<name>A0A2P8HY61_9BACI</name>
<protein>
    <submittedName>
        <fullName evidence="1">Uncharacterized protein YfkK (UPF0435 family)</fullName>
    </submittedName>
</protein>
<comment type="caution">
    <text evidence="1">The sequence shown here is derived from an EMBL/GenBank/DDBJ whole genome shotgun (WGS) entry which is preliminary data.</text>
</comment>
<keyword evidence="2" id="KW-1185">Reference proteome</keyword>
<organism evidence="1 2">
    <name type="scientific">Salsuginibacillus halophilus</name>
    <dbReference type="NCBI Taxonomy" id="517424"/>
    <lineage>
        <taxon>Bacteria</taxon>
        <taxon>Bacillati</taxon>
        <taxon>Bacillota</taxon>
        <taxon>Bacilli</taxon>
        <taxon>Bacillales</taxon>
        <taxon>Bacillaceae</taxon>
        <taxon>Salsuginibacillus</taxon>
    </lineage>
</organism>
<dbReference type="RefSeq" id="WP_245893855.1">
    <property type="nucleotide sequence ID" value="NZ_PYAV01000001.1"/>
</dbReference>
<proteinExistence type="predicted"/>
<dbReference type="Proteomes" id="UP000242310">
    <property type="component" value="Unassembled WGS sequence"/>
</dbReference>
<evidence type="ECO:0000313" key="1">
    <source>
        <dbReference type="EMBL" id="PSL51160.1"/>
    </source>
</evidence>
<dbReference type="EMBL" id="PYAV01000001">
    <property type="protein sequence ID" value="PSL51160.1"/>
    <property type="molecule type" value="Genomic_DNA"/>
</dbReference>
<gene>
    <name evidence="1" type="ORF">B0H94_10170</name>
</gene>
<dbReference type="Pfam" id="PF06569">
    <property type="entry name" value="DUF1128"/>
    <property type="match status" value="1"/>
</dbReference>
<sequence>MLVIGLEVKSEENLAFMLRSITEQLQLVNESALQVERFAIEKYDDVKELYDFVSSKDLVSVSEMEAIVQELRNLQK</sequence>
<evidence type="ECO:0000313" key="2">
    <source>
        <dbReference type="Proteomes" id="UP000242310"/>
    </source>
</evidence>
<reference evidence="1 2" key="1">
    <citation type="submission" date="2018-03" db="EMBL/GenBank/DDBJ databases">
        <title>Genomic Encyclopedia of Type Strains, Phase III (KMG-III): the genomes of soil and plant-associated and newly described type strains.</title>
        <authorList>
            <person name="Whitman W."/>
        </authorList>
    </citation>
    <scope>NUCLEOTIDE SEQUENCE [LARGE SCALE GENOMIC DNA]</scope>
    <source>
        <strain evidence="1 2">CGMCC 1.07653</strain>
    </source>
</reference>
<accession>A0A2P8HY61</accession>